<gene>
    <name evidence="7" type="ORF">LCDPAC02_02550</name>
</gene>
<dbReference type="PANTHER" id="PTHR11573">
    <property type="entry name" value="RIBONUCLEOSIDE-DIPHOSPHATE REDUCTASE LARGE CHAIN"/>
    <property type="match status" value="1"/>
</dbReference>
<evidence type="ECO:0000259" key="5">
    <source>
        <dbReference type="Pfam" id="PF00317"/>
    </source>
</evidence>
<evidence type="ECO:0000259" key="6">
    <source>
        <dbReference type="Pfam" id="PF02867"/>
    </source>
</evidence>
<evidence type="ECO:0000256" key="4">
    <source>
        <dbReference type="RuleBase" id="RU003410"/>
    </source>
</evidence>
<dbReference type="SUPFAM" id="SSF51998">
    <property type="entry name" value="PFL-like glycyl radical enzymes"/>
    <property type="match status" value="1"/>
</dbReference>
<dbReference type="GO" id="GO:0009263">
    <property type="term" value="P:deoxyribonucleotide biosynthetic process"/>
    <property type="evidence" value="ECO:0007669"/>
    <property type="project" value="UniProtKB-KW"/>
</dbReference>
<comment type="function">
    <text evidence="4">Provides the precursors necessary for DNA synthesis. Catalyzes the biosynthesis of deoxyribonucleotides from the corresponding ribonucleotides.</text>
</comment>
<protein>
    <recommendedName>
        <fullName evidence="2 4">Ribonucleoside-diphosphate reductase</fullName>
        <ecNumber evidence="2 4">1.17.4.1</ecNumber>
    </recommendedName>
</protein>
<name>A0A481YRH1_9VIRU</name>
<feature type="domain" description="Ribonucleotide reductase large subunit C-terminal" evidence="6">
    <location>
        <begin position="148"/>
        <end position="761"/>
    </location>
</feature>
<dbReference type="Pfam" id="PF02867">
    <property type="entry name" value="Ribonuc_red_lgC"/>
    <property type="match status" value="1"/>
</dbReference>
<keyword evidence="4" id="KW-0215">Deoxyribonucleotide synthesis</keyword>
<accession>A0A481YRH1</accession>
<dbReference type="PRINTS" id="PR01183">
    <property type="entry name" value="RIBORDTASEM1"/>
</dbReference>
<comment type="catalytic activity">
    <reaction evidence="4">
        <text>a 2'-deoxyribonucleoside 5'-diphosphate + [thioredoxin]-disulfide + H2O = a ribonucleoside 5'-diphosphate + [thioredoxin]-dithiol</text>
        <dbReference type="Rhea" id="RHEA:23252"/>
        <dbReference type="Rhea" id="RHEA-COMP:10698"/>
        <dbReference type="Rhea" id="RHEA-COMP:10700"/>
        <dbReference type="ChEBI" id="CHEBI:15377"/>
        <dbReference type="ChEBI" id="CHEBI:29950"/>
        <dbReference type="ChEBI" id="CHEBI:50058"/>
        <dbReference type="ChEBI" id="CHEBI:57930"/>
        <dbReference type="ChEBI" id="CHEBI:73316"/>
        <dbReference type="EC" id="1.17.4.1"/>
    </reaction>
</comment>
<dbReference type="InterPro" id="IPR000788">
    <property type="entry name" value="RNR_lg_C"/>
</dbReference>
<dbReference type="Pfam" id="PF00317">
    <property type="entry name" value="Ribonuc_red_lgN"/>
    <property type="match status" value="1"/>
</dbReference>
<dbReference type="InterPro" id="IPR039718">
    <property type="entry name" value="Rrm1"/>
</dbReference>
<dbReference type="GO" id="GO:0005524">
    <property type="term" value="F:ATP binding"/>
    <property type="evidence" value="ECO:0007669"/>
    <property type="project" value="InterPro"/>
</dbReference>
<evidence type="ECO:0000313" key="7">
    <source>
        <dbReference type="EMBL" id="QBK85056.1"/>
    </source>
</evidence>
<dbReference type="PANTHER" id="PTHR11573:SF6">
    <property type="entry name" value="RIBONUCLEOSIDE-DIPHOSPHATE REDUCTASE LARGE SUBUNIT"/>
    <property type="match status" value="1"/>
</dbReference>
<evidence type="ECO:0000256" key="2">
    <source>
        <dbReference type="ARBA" id="ARBA00012274"/>
    </source>
</evidence>
<comment type="similarity">
    <text evidence="1 4">Belongs to the ribonucleoside diphosphate reductase large chain family.</text>
</comment>
<dbReference type="GO" id="GO:0004748">
    <property type="term" value="F:ribonucleoside-diphosphate reductase activity, thioredoxin disulfide as acceptor"/>
    <property type="evidence" value="ECO:0007669"/>
    <property type="project" value="UniProtKB-EC"/>
</dbReference>
<sequence length="775" mass="91080">MILKPILESIRNNKISSVETYFSIRKHFSKLFEKCINNKYYSKLYTEFLHTNLNYIKKLYSQTTFLCDNISNYQLNIYVNLYLFKDNIYLYESIEMLWLRCSYSASRNIDHYLDFELFKKYYDLISNGYISPASPIYFNSGTDKPQFSSCFLLNPKNNLFSIYESNLYAALCSKNKGGIGFNLELRSKCDIDGMQYNGNINWIKLFSSIIDVKQSGKRDGSTATYINIYNIDIYDVLKTCDETKYSGNVLRNKIGIYLNNIFIDSVICDYEFYLFNEEDILISGLSFDHFYVNFTQNLQDGNCKYQYKKINARELWETLIYYSIKFGNPYLIDIDAANEMSSFENVSFNLCTEIAQYTPKGEVSCCNLSNIALHKFWDSKNYKFDYQKLGFVTRELVTSLNIMIDTSYYPIHEEINKYSDIKLDIKNGTKICNEYYIVNSNGVTCLLNINRNILGPDKKNNLKYRPISIGIYGLFTLLQKMRFNLVYDRKEVLEFVNKIFSCIYFNSIFQSCKLAFENPDWKLDIETEFHKGNFQFDLKNKYFQNIEKSKTLSNEFKELSLKYKLDFKLAEPKEWNFKSEYIGDILIETYDDIKEAIKKYGICNSKLLGIQPTVTSSGVGNCTKSIEIDKNLYTVSSLTNDITKINQELIDTFKEFKCWNHDVKKYIIDHKGSILGIADYFRNNIIIHPINSYYKEIKNLEEIFLCGSEIDQSFYNNIVDTISYYIDQSISLNINLINPELDLSKLLLQRYFKGLKTIKYYLRISENNEICYNCQ</sequence>
<reference evidence="7" key="1">
    <citation type="journal article" date="2019" name="MBio">
        <title>Virus Genomes from Deep Sea Sediments Expand the Ocean Megavirome and Support Independent Origins of Viral Gigantism.</title>
        <authorList>
            <person name="Backstrom D."/>
            <person name="Yutin N."/>
            <person name="Jorgensen S.L."/>
            <person name="Dharamshi J."/>
            <person name="Homa F."/>
            <person name="Zaremba-Niedwiedzka K."/>
            <person name="Spang A."/>
            <person name="Wolf Y.I."/>
            <person name="Koonin E.V."/>
            <person name="Ettema T.J."/>
        </authorList>
    </citation>
    <scope>NUCLEOTIDE SEQUENCE</scope>
</reference>
<dbReference type="SUPFAM" id="SSF48168">
    <property type="entry name" value="R1 subunit of ribonucleotide reductase, N-terminal domain"/>
    <property type="match status" value="1"/>
</dbReference>
<proteinExistence type="inferred from homology"/>
<dbReference type="Gene3D" id="3.20.70.20">
    <property type="match status" value="1"/>
</dbReference>
<organism evidence="7">
    <name type="scientific">Pithovirus LCDPAC02</name>
    <dbReference type="NCBI Taxonomy" id="2506601"/>
    <lineage>
        <taxon>Viruses</taxon>
        <taxon>Pithoviruses</taxon>
    </lineage>
</organism>
<evidence type="ECO:0000256" key="3">
    <source>
        <dbReference type="ARBA" id="ARBA00023002"/>
    </source>
</evidence>
<dbReference type="InterPro" id="IPR008926">
    <property type="entry name" value="RNR_R1-su_N"/>
</dbReference>
<feature type="domain" description="Ribonucleotide reductase large subunit N-terminal" evidence="5">
    <location>
        <begin position="75"/>
        <end position="144"/>
    </location>
</feature>
<evidence type="ECO:0000256" key="1">
    <source>
        <dbReference type="ARBA" id="ARBA00010406"/>
    </source>
</evidence>
<dbReference type="EC" id="1.17.4.1" evidence="2 4"/>
<dbReference type="InterPro" id="IPR013509">
    <property type="entry name" value="RNR_lsu_N"/>
</dbReference>
<dbReference type="EMBL" id="MK500302">
    <property type="protein sequence ID" value="QBK85056.1"/>
    <property type="molecule type" value="Genomic_DNA"/>
</dbReference>
<dbReference type="UniPathway" id="UPA00326"/>
<keyword evidence="3 4" id="KW-0560">Oxidoreductase</keyword>